<gene>
    <name evidence="2" type="ORF">BLA18112_05334</name>
</gene>
<proteinExistence type="predicted"/>
<feature type="compositionally biased region" description="Basic residues" evidence="1">
    <location>
        <begin position="222"/>
        <end position="243"/>
    </location>
</feature>
<evidence type="ECO:0000256" key="1">
    <source>
        <dbReference type="SAM" id="MobiDB-lite"/>
    </source>
</evidence>
<evidence type="ECO:0000313" key="3">
    <source>
        <dbReference type="Proteomes" id="UP000494274"/>
    </source>
</evidence>
<accession>A0A6P2YNF2</accession>
<evidence type="ECO:0000313" key="2">
    <source>
        <dbReference type="EMBL" id="VWD20759.1"/>
    </source>
</evidence>
<sequence>MVNSVVLSWLWSAARRCIPTCGPRSFTQWISIVIPSHASHIEMTDSSSRERATTLAEIARYLISVLYGFIDVGHLAGALQACCPANQATLHRSPASSLHCRYVRKRVGRPHRLTRRTSQEDFMRVESIPLELARERGCVPGQRKRFHRRAESGYLMLADHRERTAPAVNLRARDLQVAVLERPRDGGVRAPRRSGLTRAARPSAGAPPPAPRQTRAASCRALPHRRIPRRRCPSGRARHAGMA</sequence>
<feature type="compositionally biased region" description="Low complexity" evidence="1">
    <location>
        <begin position="212"/>
        <end position="221"/>
    </location>
</feature>
<organism evidence="2 3">
    <name type="scientific">Burkholderia lata (strain ATCC 17760 / DSM 23089 / LMG 22485 / NCIMB 9086 / R18194 / 383)</name>
    <dbReference type="NCBI Taxonomy" id="482957"/>
    <lineage>
        <taxon>Bacteria</taxon>
        <taxon>Pseudomonadati</taxon>
        <taxon>Pseudomonadota</taxon>
        <taxon>Betaproteobacteria</taxon>
        <taxon>Burkholderiales</taxon>
        <taxon>Burkholderiaceae</taxon>
        <taxon>Burkholderia</taxon>
        <taxon>Burkholderia cepacia complex</taxon>
    </lineage>
</organism>
<dbReference type="EMBL" id="CABVQI010000019">
    <property type="protein sequence ID" value="VWD20759.1"/>
    <property type="molecule type" value="Genomic_DNA"/>
</dbReference>
<name>A0A6P2YNF2_BURL3</name>
<feature type="region of interest" description="Disordered" evidence="1">
    <location>
        <begin position="183"/>
        <end position="243"/>
    </location>
</feature>
<dbReference type="AlphaFoldDB" id="A0A6P2YNF2"/>
<protein>
    <submittedName>
        <fullName evidence="2">Uncharacterized protein</fullName>
    </submittedName>
</protein>
<reference evidence="2 3" key="1">
    <citation type="submission" date="2019-09" db="EMBL/GenBank/DDBJ databases">
        <authorList>
            <person name="Depoorter E."/>
        </authorList>
    </citation>
    <scope>NUCLEOTIDE SEQUENCE [LARGE SCALE GENOMIC DNA]</scope>
    <source>
        <strain evidence="2">R-18112</strain>
    </source>
</reference>
<dbReference type="Proteomes" id="UP000494274">
    <property type="component" value="Unassembled WGS sequence"/>
</dbReference>